<proteinExistence type="predicted"/>
<evidence type="ECO:0000313" key="4">
    <source>
        <dbReference type="Proteomes" id="UP001295740"/>
    </source>
</evidence>
<dbReference type="Pfam" id="PF24855">
    <property type="entry name" value="DUF7729"/>
    <property type="match status" value="1"/>
</dbReference>
<dbReference type="AlphaFoldDB" id="A0AAI8VM97"/>
<evidence type="ECO:0000259" key="2">
    <source>
        <dbReference type="Pfam" id="PF24855"/>
    </source>
</evidence>
<keyword evidence="4" id="KW-1185">Reference proteome</keyword>
<sequence length="375" mass="40361">MTMFPFSTNRSSLPPRRGRDPHHPVVSHGRKPRMHLAVIFLVISCWVSLSAATSLDDPPQPTETATLLVDTRVPVFIDGHWQIMSEDEHRQLRRRVAASNSGSEGSTTTIEINISTVTAATAAPTSTTAAASELPAPFDGALSANFSSDGTCPEFINNFLGNSTFKECYPVSLLIQSSQTFFEAEKTLVGITQVLDAACKADIDFCTDFLGKLADELIADGNCATDYEMQNALVMQAYTGMKVYNTVYKATCLTDPDDSAYCFANAVTNLTTASNSYLYQMPFNMTLPTNAAPACNSCTNETMGIFQAATSDRNAGITYTYQGAAKQINSICGDGFVNETLAAVTPQTAAASVHPAPSSLLLLSFIFMAISHWLL</sequence>
<feature type="domain" description="DUF7729" evidence="2">
    <location>
        <begin position="133"/>
        <end position="340"/>
    </location>
</feature>
<dbReference type="EMBL" id="CAUWAG010000010">
    <property type="protein sequence ID" value="CAJ2507031.1"/>
    <property type="molecule type" value="Genomic_DNA"/>
</dbReference>
<protein>
    <submittedName>
        <fullName evidence="3">Uu.00g082170.m01.CDS01</fullName>
    </submittedName>
</protein>
<dbReference type="InterPro" id="IPR056146">
    <property type="entry name" value="DUF7729"/>
</dbReference>
<comment type="caution">
    <text evidence="3">The sequence shown here is derived from an EMBL/GenBank/DDBJ whole genome shotgun (WGS) entry which is preliminary data.</text>
</comment>
<accession>A0AAI8VM97</accession>
<feature type="compositionally biased region" description="Polar residues" evidence="1">
    <location>
        <begin position="1"/>
        <end position="12"/>
    </location>
</feature>
<reference evidence="3" key="1">
    <citation type="submission" date="2023-10" db="EMBL/GenBank/DDBJ databases">
        <authorList>
            <person name="Hackl T."/>
        </authorList>
    </citation>
    <scope>NUCLEOTIDE SEQUENCE</scope>
</reference>
<gene>
    <name evidence="3" type="ORF">KHLLAP_LOCUS7499</name>
</gene>
<evidence type="ECO:0000256" key="1">
    <source>
        <dbReference type="SAM" id="MobiDB-lite"/>
    </source>
</evidence>
<dbReference type="PANTHER" id="PTHR39460:SF1">
    <property type="entry name" value="C6 TRANSCRIPTION FACTOR"/>
    <property type="match status" value="1"/>
</dbReference>
<dbReference type="Proteomes" id="UP001295740">
    <property type="component" value="Unassembled WGS sequence"/>
</dbReference>
<name>A0AAI8VM97_9PEZI</name>
<evidence type="ECO:0000313" key="3">
    <source>
        <dbReference type="EMBL" id="CAJ2507031.1"/>
    </source>
</evidence>
<feature type="region of interest" description="Disordered" evidence="1">
    <location>
        <begin position="1"/>
        <end position="28"/>
    </location>
</feature>
<dbReference type="PANTHER" id="PTHR39460">
    <property type="entry name" value="EXPRESSED PROTEIN"/>
    <property type="match status" value="1"/>
</dbReference>
<organism evidence="3 4">
    <name type="scientific">Anthostomella pinea</name>
    <dbReference type="NCBI Taxonomy" id="933095"/>
    <lineage>
        <taxon>Eukaryota</taxon>
        <taxon>Fungi</taxon>
        <taxon>Dikarya</taxon>
        <taxon>Ascomycota</taxon>
        <taxon>Pezizomycotina</taxon>
        <taxon>Sordariomycetes</taxon>
        <taxon>Xylariomycetidae</taxon>
        <taxon>Xylariales</taxon>
        <taxon>Xylariaceae</taxon>
        <taxon>Anthostomella</taxon>
    </lineage>
</organism>